<keyword evidence="1" id="KW-1133">Transmembrane helix</keyword>
<keyword evidence="3" id="KW-1185">Reference proteome</keyword>
<comment type="caution">
    <text evidence="2">The sequence shown here is derived from an EMBL/GenBank/DDBJ whole genome shotgun (WGS) entry which is preliminary data.</text>
</comment>
<keyword evidence="1" id="KW-0812">Transmembrane</keyword>
<organism evidence="2 3">
    <name type="scientific">Parathielavia appendiculata</name>
    <dbReference type="NCBI Taxonomy" id="2587402"/>
    <lineage>
        <taxon>Eukaryota</taxon>
        <taxon>Fungi</taxon>
        <taxon>Dikarya</taxon>
        <taxon>Ascomycota</taxon>
        <taxon>Pezizomycotina</taxon>
        <taxon>Sordariomycetes</taxon>
        <taxon>Sordariomycetidae</taxon>
        <taxon>Sordariales</taxon>
        <taxon>Chaetomiaceae</taxon>
        <taxon>Parathielavia</taxon>
    </lineage>
</organism>
<evidence type="ECO:0000313" key="2">
    <source>
        <dbReference type="EMBL" id="KAK4121241.1"/>
    </source>
</evidence>
<dbReference type="Proteomes" id="UP001302602">
    <property type="component" value="Unassembled WGS sequence"/>
</dbReference>
<feature type="transmembrane region" description="Helical" evidence="1">
    <location>
        <begin position="6"/>
        <end position="31"/>
    </location>
</feature>
<reference evidence="2" key="1">
    <citation type="journal article" date="2023" name="Mol. Phylogenet. Evol.">
        <title>Genome-scale phylogeny and comparative genomics of the fungal order Sordariales.</title>
        <authorList>
            <person name="Hensen N."/>
            <person name="Bonometti L."/>
            <person name="Westerberg I."/>
            <person name="Brannstrom I.O."/>
            <person name="Guillou S."/>
            <person name="Cros-Aarteil S."/>
            <person name="Calhoun S."/>
            <person name="Haridas S."/>
            <person name="Kuo A."/>
            <person name="Mondo S."/>
            <person name="Pangilinan J."/>
            <person name="Riley R."/>
            <person name="LaButti K."/>
            <person name="Andreopoulos B."/>
            <person name="Lipzen A."/>
            <person name="Chen C."/>
            <person name="Yan M."/>
            <person name="Daum C."/>
            <person name="Ng V."/>
            <person name="Clum A."/>
            <person name="Steindorff A."/>
            <person name="Ohm R.A."/>
            <person name="Martin F."/>
            <person name="Silar P."/>
            <person name="Natvig D.O."/>
            <person name="Lalanne C."/>
            <person name="Gautier V."/>
            <person name="Ament-Velasquez S.L."/>
            <person name="Kruys A."/>
            <person name="Hutchinson M.I."/>
            <person name="Powell A.J."/>
            <person name="Barry K."/>
            <person name="Miller A.N."/>
            <person name="Grigoriev I.V."/>
            <person name="Debuchy R."/>
            <person name="Gladieux P."/>
            <person name="Hiltunen Thoren M."/>
            <person name="Johannesson H."/>
        </authorList>
    </citation>
    <scope>NUCLEOTIDE SEQUENCE</scope>
    <source>
        <strain evidence="2">CBS 731.68</strain>
    </source>
</reference>
<name>A0AAN6TW36_9PEZI</name>
<dbReference type="AlphaFoldDB" id="A0AAN6TW36"/>
<proteinExistence type="predicted"/>
<dbReference type="EMBL" id="MU853234">
    <property type="protein sequence ID" value="KAK4121241.1"/>
    <property type="molecule type" value="Genomic_DNA"/>
</dbReference>
<dbReference type="RefSeq" id="XP_062645012.1">
    <property type="nucleotide sequence ID" value="XM_062793445.1"/>
</dbReference>
<sequence>MDDRGLWALLFAYRIPGPLGVLILLGLPVAAERTRGIGGRLSLDRRGLHFLAAQGLRPNHGRRSHDLATQIRRLICRSCMAVAHSASLIVFAREGIGKLPAALTMDRNVERWTVFD</sequence>
<protein>
    <submittedName>
        <fullName evidence="2">Uncharacterized protein</fullName>
    </submittedName>
</protein>
<keyword evidence="1" id="KW-0472">Membrane</keyword>
<evidence type="ECO:0000256" key="1">
    <source>
        <dbReference type="SAM" id="Phobius"/>
    </source>
</evidence>
<accession>A0AAN6TW36</accession>
<dbReference type="GeneID" id="87830214"/>
<reference evidence="2" key="2">
    <citation type="submission" date="2023-05" db="EMBL/GenBank/DDBJ databases">
        <authorList>
            <consortium name="Lawrence Berkeley National Laboratory"/>
            <person name="Steindorff A."/>
            <person name="Hensen N."/>
            <person name="Bonometti L."/>
            <person name="Westerberg I."/>
            <person name="Brannstrom I.O."/>
            <person name="Guillou S."/>
            <person name="Cros-Aarteil S."/>
            <person name="Calhoun S."/>
            <person name="Haridas S."/>
            <person name="Kuo A."/>
            <person name="Mondo S."/>
            <person name="Pangilinan J."/>
            <person name="Riley R."/>
            <person name="Labutti K."/>
            <person name="Andreopoulos B."/>
            <person name="Lipzen A."/>
            <person name="Chen C."/>
            <person name="Yanf M."/>
            <person name="Daum C."/>
            <person name="Ng V."/>
            <person name="Clum A."/>
            <person name="Ohm R."/>
            <person name="Martin F."/>
            <person name="Silar P."/>
            <person name="Natvig D."/>
            <person name="Lalanne C."/>
            <person name="Gautier V."/>
            <person name="Ament-Velasquez S.L."/>
            <person name="Kruys A."/>
            <person name="Hutchinson M.I."/>
            <person name="Powell A.J."/>
            <person name="Barry K."/>
            <person name="Miller A.N."/>
            <person name="Grigoriev I.V."/>
            <person name="Debuchy R."/>
            <person name="Gladieux P."/>
            <person name="Thoren M.H."/>
            <person name="Johannesson H."/>
        </authorList>
    </citation>
    <scope>NUCLEOTIDE SEQUENCE</scope>
    <source>
        <strain evidence="2">CBS 731.68</strain>
    </source>
</reference>
<evidence type="ECO:0000313" key="3">
    <source>
        <dbReference type="Proteomes" id="UP001302602"/>
    </source>
</evidence>
<gene>
    <name evidence="2" type="ORF">N657DRAFT_648058</name>
</gene>